<dbReference type="InterPro" id="IPR051606">
    <property type="entry name" value="Polyketide_Oxido-like"/>
</dbReference>
<proteinExistence type="predicted"/>
<dbReference type="SUPFAM" id="SSF51735">
    <property type="entry name" value="NAD(P)-binding Rossmann-fold domains"/>
    <property type="match status" value="1"/>
</dbReference>
<dbReference type="Pfam" id="PF13460">
    <property type="entry name" value="NAD_binding_10"/>
    <property type="match status" value="1"/>
</dbReference>
<dbReference type="Gene3D" id="3.40.50.720">
    <property type="entry name" value="NAD(P)-binding Rossmann-like Domain"/>
    <property type="match status" value="1"/>
</dbReference>
<name>A0ABW5XY97_9BACL</name>
<keyword evidence="3" id="KW-1185">Reference proteome</keyword>
<dbReference type="RefSeq" id="WP_380147163.1">
    <property type="nucleotide sequence ID" value="NZ_JBHUOR010000029.1"/>
</dbReference>
<organism evidence="2 3">
    <name type="scientific">Kurthia populi</name>
    <dbReference type="NCBI Taxonomy" id="1562132"/>
    <lineage>
        <taxon>Bacteria</taxon>
        <taxon>Bacillati</taxon>
        <taxon>Bacillota</taxon>
        <taxon>Bacilli</taxon>
        <taxon>Bacillales</taxon>
        <taxon>Caryophanaceae</taxon>
        <taxon>Kurthia</taxon>
    </lineage>
</organism>
<dbReference type="EMBL" id="JBHUOR010000029">
    <property type="protein sequence ID" value="MFD2867978.1"/>
    <property type="molecule type" value="Genomic_DNA"/>
</dbReference>
<dbReference type="InterPro" id="IPR016040">
    <property type="entry name" value="NAD(P)-bd_dom"/>
</dbReference>
<reference evidence="3" key="1">
    <citation type="journal article" date="2019" name="Int. J. Syst. Evol. Microbiol.">
        <title>The Global Catalogue of Microorganisms (GCM) 10K type strain sequencing project: providing services to taxonomists for standard genome sequencing and annotation.</title>
        <authorList>
            <consortium name="The Broad Institute Genomics Platform"/>
            <consortium name="The Broad Institute Genome Sequencing Center for Infectious Disease"/>
            <person name="Wu L."/>
            <person name="Ma J."/>
        </authorList>
    </citation>
    <scope>NUCLEOTIDE SEQUENCE [LARGE SCALE GENOMIC DNA]</scope>
    <source>
        <strain evidence="3">KCTC 33522</strain>
    </source>
</reference>
<dbReference type="PANTHER" id="PTHR43355">
    <property type="entry name" value="FLAVIN REDUCTASE (NADPH)"/>
    <property type="match status" value="1"/>
</dbReference>
<dbReference type="Proteomes" id="UP001597568">
    <property type="component" value="Unassembled WGS sequence"/>
</dbReference>
<sequence length="199" mass="21513">MKIIVFGATGGVGQQVVKQALKKGIKVTAFVRTPSKIALVDEALEIIQGDAFNKEEVAAAIAGHDAVVSCLGSSQGMKKSTELEEMTKNIVDGMQAHHVKRIVYTASAGINKEIPGISGKIVMKLLKNALTDPRHAVDYIEAHGLNFTIARPMSLTNDIFTGTYRESKAFVPEKASRISRADVAHFIVKTHLSVFLNKV</sequence>
<evidence type="ECO:0000313" key="3">
    <source>
        <dbReference type="Proteomes" id="UP001597568"/>
    </source>
</evidence>
<evidence type="ECO:0000313" key="2">
    <source>
        <dbReference type="EMBL" id="MFD2867978.1"/>
    </source>
</evidence>
<gene>
    <name evidence="2" type="ORF">ACFSY7_05635</name>
</gene>
<evidence type="ECO:0000259" key="1">
    <source>
        <dbReference type="Pfam" id="PF13460"/>
    </source>
</evidence>
<dbReference type="InterPro" id="IPR036291">
    <property type="entry name" value="NAD(P)-bd_dom_sf"/>
</dbReference>
<feature type="domain" description="NAD(P)-binding" evidence="1">
    <location>
        <begin position="7"/>
        <end position="189"/>
    </location>
</feature>
<comment type="caution">
    <text evidence="2">The sequence shown here is derived from an EMBL/GenBank/DDBJ whole genome shotgun (WGS) entry which is preliminary data.</text>
</comment>
<protein>
    <submittedName>
        <fullName evidence="2">NAD(P)-dependent oxidoreductase</fullName>
    </submittedName>
</protein>
<dbReference type="PANTHER" id="PTHR43355:SF2">
    <property type="entry name" value="FLAVIN REDUCTASE (NADPH)"/>
    <property type="match status" value="1"/>
</dbReference>
<accession>A0ABW5XY97</accession>